<evidence type="ECO:0000313" key="3">
    <source>
        <dbReference type="Proteomes" id="UP000034246"/>
    </source>
</evidence>
<dbReference type="AlphaFoldDB" id="A0A0G0QI97"/>
<comment type="caution">
    <text evidence="2">The sequence shown here is derived from an EMBL/GenBank/DDBJ whole genome shotgun (WGS) entry which is preliminary data.</text>
</comment>
<dbReference type="EMBL" id="LBWP01000023">
    <property type="protein sequence ID" value="KKR10105.1"/>
    <property type="molecule type" value="Genomic_DNA"/>
</dbReference>
<organism evidence="2 3">
    <name type="scientific">Candidatus Woesebacteria bacterium GW2011_GWA1_39_21</name>
    <dbReference type="NCBI Taxonomy" id="1618550"/>
    <lineage>
        <taxon>Bacteria</taxon>
        <taxon>Candidatus Woeseibacteriota</taxon>
    </lineage>
</organism>
<proteinExistence type="predicted"/>
<evidence type="ECO:0000256" key="1">
    <source>
        <dbReference type="SAM" id="MobiDB-lite"/>
    </source>
</evidence>
<accession>A0A0G0QI97</accession>
<reference evidence="2 3" key="1">
    <citation type="journal article" date="2015" name="Nature">
        <title>rRNA introns, odd ribosomes, and small enigmatic genomes across a large radiation of phyla.</title>
        <authorList>
            <person name="Brown C.T."/>
            <person name="Hug L.A."/>
            <person name="Thomas B.C."/>
            <person name="Sharon I."/>
            <person name="Castelle C.J."/>
            <person name="Singh A."/>
            <person name="Wilkins M.J."/>
            <person name="Williams K.H."/>
            <person name="Banfield J.F."/>
        </authorList>
    </citation>
    <scope>NUCLEOTIDE SEQUENCE [LARGE SCALE GENOMIC DNA]</scope>
</reference>
<protein>
    <submittedName>
        <fullName evidence="2">Uncharacterized protein</fullName>
    </submittedName>
</protein>
<dbReference type="Proteomes" id="UP000034246">
    <property type="component" value="Unassembled WGS sequence"/>
</dbReference>
<feature type="compositionally biased region" description="Basic and acidic residues" evidence="1">
    <location>
        <begin position="88"/>
        <end position="105"/>
    </location>
</feature>
<feature type="region of interest" description="Disordered" evidence="1">
    <location>
        <begin position="72"/>
        <end position="105"/>
    </location>
</feature>
<gene>
    <name evidence="2" type="ORF">UT39_C0023G0006</name>
</gene>
<evidence type="ECO:0000313" key="2">
    <source>
        <dbReference type="EMBL" id="KKR10105.1"/>
    </source>
</evidence>
<sequence length="105" mass="12179">MGLRERLGNFLASRGKEASKERPVTVYDDNWCYGVYHSPGDWEAHRLKKLREFHEHDKEMEEKRAQLAKEILPPLPTISPYGGGGKLTEIRNIGERSDRDRGWTI</sequence>
<name>A0A0G0QI97_9BACT</name>